<gene>
    <name evidence="1" type="ORF">CVH13_00155</name>
</gene>
<name>A0A2J1E0A7_9CHLR</name>
<evidence type="ECO:0000313" key="1">
    <source>
        <dbReference type="EMBL" id="PKH47900.1"/>
    </source>
</evidence>
<dbReference type="AlphaFoldDB" id="A0A2J1E0A7"/>
<reference evidence="1 2" key="1">
    <citation type="journal article" date="2017" name="FEMS Microbiol. Ecol.">
        <title>Reconstructed genomes of novel Dehalococcoides mccartyi strains from 1,2,3,4-tetrachlorodibenzo-p-dioxin-dechlorinating enrichment cultures reveal divergent reductive dehalogenase gene profiles.</title>
        <authorList>
            <person name="Dam H.T."/>
            <person name="Vollmers J."/>
            <person name="Kaster A.K."/>
            <person name="Haggblom M.M."/>
        </authorList>
    </citation>
    <scope>NUCLEOTIDE SEQUENCE [LARGE SCALE GENOMIC DNA]</scope>
    <source>
        <strain evidence="1 2">H1-3-2.001</strain>
    </source>
</reference>
<proteinExistence type="predicted"/>
<feature type="non-terminal residue" evidence="1">
    <location>
        <position position="1"/>
    </location>
</feature>
<dbReference type="Proteomes" id="UP000233649">
    <property type="component" value="Unassembled WGS sequence"/>
</dbReference>
<comment type="caution">
    <text evidence="1">The sequence shown here is derived from an EMBL/GenBank/DDBJ whole genome shotgun (WGS) entry which is preliminary data.</text>
</comment>
<evidence type="ECO:0000313" key="2">
    <source>
        <dbReference type="Proteomes" id="UP000233649"/>
    </source>
</evidence>
<dbReference type="EMBL" id="PHFD01000053">
    <property type="protein sequence ID" value="PKH47900.1"/>
    <property type="molecule type" value="Genomic_DNA"/>
</dbReference>
<organism evidence="1 2">
    <name type="scientific">Dehalococcoides mccartyi</name>
    <dbReference type="NCBI Taxonomy" id="61435"/>
    <lineage>
        <taxon>Bacteria</taxon>
        <taxon>Bacillati</taxon>
        <taxon>Chloroflexota</taxon>
        <taxon>Dehalococcoidia</taxon>
        <taxon>Dehalococcoidales</taxon>
        <taxon>Dehalococcoidaceae</taxon>
        <taxon>Dehalococcoides</taxon>
    </lineage>
</organism>
<accession>A0A2J1E0A7</accession>
<protein>
    <submittedName>
        <fullName evidence="1">Uncharacterized protein</fullName>
    </submittedName>
</protein>
<sequence length="81" mass="9379">FGDLLGLEDQVLSNKQTPRSDYYAQMADPIKGKPYFWCVTYNKSVGRLPISLTISHLIVLWICIKFVLNKFYPDGQLHLYP</sequence>